<keyword evidence="2" id="KW-0645">Protease</keyword>
<feature type="compositionally biased region" description="Polar residues" evidence="9">
    <location>
        <begin position="81"/>
        <end position="103"/>
    </location>
</feature>
<dbReference type="InterPro" id="IPR036397">
    <property type="entry name" value="RNaseH_sf"/>
</dbReference>
<dbReference type="PROSITE" id="PS50994">
    <property type="entry name" value="INTEGRASE"/>
    <property type="match status" value="1"/>
</dbReference>
<dbReference type="InterPro" id="IPR054722">
    <property type="entry name" value="PolX-like_BBD"/>
</dbReference>
<dbReference type="GO" id="GO:0003964">
    <property type="term" value="F:RNA-directed DNA polymerase activity"/>
    <property type="evidence" value="ECO:0007669"/>
    <property type="project" value="UniProtKB-EC"/>
</dbReference>
<dbReference type="PANTHER" id="PTHR42648:SF28">
    <property type="entry name" value="TRANSPOSON-ENCODED PROTEIN WITH RIBONUCLEASE H-LIKE AND RETROVIRUS ZINC FINGER-LIKE DOMAINS"/>
    <property type="match status" value="1"/>
</dbReference>
<keyword evidence="4" id="KW-0064">Aspartyl protease</keyword>
<dbReference type="VEuPathDB" id="FungiDB:PSHT_07190"/>
<dbReference type="Proteomes" id="UP000239156">
    <property type="component" value="Unassembled WGS sequence"/>
</dbReference>
<dbReference type="PANTHER" id="PTHR42648">
    <property type="entry name" value="TRANSPOSASE, PUTATIVE-RELATED"/>
    <property type="match status" value="1"/>
</dbReference>
<dbReference type="InterPro" id="IPR001584">
    <property type="entry name" value="Integrase_cat-core"/>
</dbReference>
<evidence type="ECO:0000256" key="5">
    <source>
        <dbReference type="ARBA" id="ARBA00022801"/>
    </source>
</evidence>
<name>A0A2S4VSK4_9BASI</name>
<comment type="caution">
    <text evidence="11">The sequence shown here is derived from an EMBL/GenBank/DDBJ whole genome shotgun (WGS) entry which is preliminary data.</text>
</comment>
<feature type="region of interest" description="Disordered" evidence="9">
    <location>
        <begin position="359"/>
        <end position="384"/>
    </location>
</feature>
<dbReference type="GO" id="GO:0015074">
    <property type="term" value="P:DNA integration"/>
    <property type="evidence" value="ECO:0007669"/>
    <property type="project" value="InterPro"/>
</dbReference>
<comment type="catalytic activity">
    <reaction evidence="8">
        <text>DNA(n) + a 2'-deoxyribonucleoside 5'-triphosphate = DNA(n+1) + diphosphate</text>
        <dbReference type="Rhea" id="RHEA:22508"/>
        <dbReference type="Rhea" id="RHEA-COMP:17339"/>
        <dbReference type="Rhea" id="RHEA-COMP:17340"/>
        <dbReference type="ChEBI" id="CHEBI:33019"/>
        <dbReference type="ChEBI" id="CHEBI:61560"/>
        <dbReference type="ChEBI" id="CHEBI:173112"/>
        <dbReference type="EC" id="2.7.7.7"/>
    </reaction>
</comment>
<evidence type="ECO:0000256" key="3">
    <source>
        <dbReference type="ARBA" id="ARBA00022723"/>
    </source>
</evidence>
<dbReference type="InterPro" id="IPR012337">
    <property type="entry name" value="RNaseH-like_sf"/>
</dbReference>
<keyword evidence="1" id="KW-0815">Transposition</keyword>
<evidence type="ECO:0000313" key="12">
    <source>
        <dbReference type="Proteomes" id="UP000239156"/>
    </source>
</evidence>
<dbReference type="Pfam" id="PF22936">
    <property type="entry name" value="Pol_BBD"/>
    <property type="match status" value="1"/>
</dbReference>
<keyword evidence="12" id="KW-1185">Reference proteome</keyword>
<evidence type="ECO:0000256" key="2">
    <source>
        <dbReference type="ARBA" id="ARBA00022670"/>
    </source>
</evidence>
<feature type="compositionally biased region" description="Polar residues" evidence="9">
    <location>
        <begin position="363"/>
        <end position="380"/>
    </location>
</feature>
<dbReference type="SUPFAM" id="SSF53098">
    <property type="entry name" value="Ribonuclease H-like"/>
    <property type="match status" value="1"/>
</dbReference>
<feature type="region of interest" description="Disordered" evidence="9">
    <location>
        <begin position="75"/>
        <end position="119"/>
    </location>
</feature>
<dbReference type="SUPFAM" id="SSF56672">
    <property type="entry name" value="DNA/RNA polymerases"/>
    <property type="match status" value="1"/>
</dbReference>
<evidence type="ECO:0000256" key="7">
    <source>
        <dbReference type="ARBA" id="ARBA00048173"/>
    </source>
</evidence>
<evidence type="ECO:0000256" key="1">
    <source>
        <dbReference type="ARBA" id="ARBA00022578"/>
    </source>
</evidence>
<feature type="domain" description="Integrase catalytic" evidence="10">
    <location>
        <begin position="613"/>
        <end position="784"/>
    </location>
</feature>
<dbReference type="GO" id="GO:0006508">
    <property type="term" value="P:proteolysis"/>
    <property type="evidence" value="ECO:0007669"/>
    <property type="project" value="UniProtKB-KW"/>
</dbReference>
<keyword evidence="3" id="KW-0479">Metal-binding</keyword>
<evidence type="ECO:0000259" key="10">
    <source>
        <dbReference type="PROSITE" id="PS50994"/>
    </source>
</evidence>
<keyword evidence="6" id="KW-0694">RNA-binding</keyword>
<dbReference type="GO" id="GO:0005634">
    <property type="term" value="C:nucleus"/>
    <property type="evidence" value="ECO:0007669"/>
    <property type="project" value="UniProtKB-ARBA"/>
</dbReference>
<evidence type="ECO:0000256" key="6">
    <source>
        <dbReference type="ARBA" id="ARBA00022884"/>
    </source>
</evidence>
<feature type="region of interest" description="Disordered" evidence="9">
    <location>
        <begin position="878"/>
        <end position="907"/>
    </location>
</feature>
<sequence>MMSSASSLSLARDSLAHISLSVDDWGAKCTSANKAKIICFSGYKILCGRPSSTRCPTLYSKHTLVRIQRPVTDGASYTVADPSQNSKGLEAQSTSDPNSNLLNPKTEDEDPQPFETSKTISTGDNIQLAKILFPLIKESAIMIENTSAVLVKQYTEKLNSTNFSTWRRELFTAMSLLNLDPYLTKDPDTLKGKPDFDDKAKQATNIIRMHLDGENSARFVEEDELETYKPKELWTNICEHYATKSMENAAKLMQKMVFLDFSDGNMNTAINEFRVTFQSFLEVTAKRFEKKTVEALWIFWVLIKLPPSLSLYKTLQFSVLSSPTAKLAMTPFLSDLERELQRLAEPVISASALAVASQQQNQNYRSGQATHSPQNNNPGHQSRRTRRICENGVHNPATSHSAENCHQLHPERAVAYHQAALDRINSSGVNPKAGLSALRGVTDAIVLDSGASGHYLKHREYFVNLAPANSAVYAANGTSIPIVGLGSAVVHTSVGPLYIKEAFFAPDLSNSLIPLTYYLQRGFSLIPTHGGSRFQCKSAKDTLFVGSTTSNILLIDVNPLKALSVKPNLGLELHRALGHPSINYLKKAYPDLPIDSVECNVCDLAKMHRQPFSGSFPKLHRVLECVHMDLCGPISPASRGGNRYFLKIIDGFSKFRFIYPMRCKSQTFQIFLSFLNQVENSTNHRLKSVVSDNGGEFVNNNFAKLYSEKGITHLTTSPYTPQQNPFAERGNRTTIEKARALLLASGLGLDWWGDAVTTSVYLENRTPDSSINWASPYELWHSTKPDLQHLIPFGCRVVLYDEKKWRDSKLSPSGVEALFLGYYEGHHSYKVWVPSRDVIRNSHHIKPFPNSFPLLHTSSEPVNNHSLFNFDLLNPDETAPTITELGRPDNTPDTPPPDTNLAPEEEVPSPIEDELNVRAGTSIEHDSNPESAVNPTETSCSKKGYIYVPFYDTAPKDISSDIDPSNIIAGGRRHMAMLIVGEPSSPKDPITYAQAVGRLDGNEWLVAIGVEINNIERHEVWVVAPLVPGTKELDTVWVFKRKFDADGELLKYKARLCVRGFRQIEGVNYNHTFAPTGRVATLRLLFGLAASRDWDIQQMDVKCAFLNGIPDEDIFIKVPDGVQIDLPPGHGLKLQKSLYGLKQSPRCWYKALKDFFVSINFKPAGADPCLFIHQDPARPCFVFVHVDDMVILGPDVQFFKDHINHRFEMEDLGDCSWVLGMRVTRDREHRTISLCQDRYITEVLDEFGMSDCRPISAPLPLNALTCPIDQNPVSPAFNYRRAVGLLNYLVQCTRPDLAFTCSFLSQFLNNPTKSHENFFNHVLRYLKYSTHLSLVLGNVPGDQRLIGYSDSSHASGNKAASFSGSLVLYHGPIGWRCAKQDDDGPAISTTEAEYRACSETGQDLRWAEQLLQDINSLLNIDPTIVHLYCDNQGALALLQNPIYQHKTRHMNVRHHWLRYHIEDANNFTVAYVSTNDNPSDLLTKPLSPIKTRQFLHQLHLKIAKPV</sequence>
<evidence type="ECO:0000256" key="9">
    <source>
        <dbReference type="SAM" id="MobiDB-lite"/>
    </source>
</evidence>
<dbReference type="InterPro" id="IPR013103">
    <property type="entry name" value="RVT_2"/>
</dbReference>
<dbReference type="GO" id="GO:0046872">
    <property type="term" value="F:metal ion binding"/>
    <property type="evidence" value="ECO:0007669"/>
    <property type="project" value="UniProtKB-KW"/>
</dbReference>
<dbReference type="GO" id="GO:0032196">
    <property type="term" value="P:transposition"/>
    <property type="evidence" value="ECO:0007669"/>
    <property type="project" value="UniProtKB-KW"/>
</dbReference>
<organism evidence="11 12">
    <name type="scientific">Puccinia striiformis</name>
    <dbReference type="NCBI Taxonomy" id="27350"/>
    <lineage>
        <taxon>Eukaryota</taxon>
        <taxon>Fungi</taxon>
        <taxon>Dikarya</taxon>
        <taxon>Basidiomycota</taxon>
        <taxon>Pucciniomycotina</taxon>
        <taxon>Pucciniomycetes</taxon>
        <taxon>Pucciniales</taxon>
        <taxon>Pucciniaceae</taxon>
        <taxon>Puccinia</taxon>
    </lineage>
</organism>
<gene>
    <name evidence="11" type="ORF">PSTT_04511</name>
</gene>
<dbReference type="Pfam" id="PF07727">
    <property type="entry name" value="RVT_2"/>
    <property type="match status" value="1"/>
</dbReference>
<protein>
    <recommendedName>
        <fullName evidence="10">Integrase catalytic domain-containing protein</fullName>
    </recommendedName>
</protein>
<evidence type="ECO:0000313" key="11">
    <source>
        <dbReference type="EMBL" id="POW12494.1"/>
    </source>
</evidence>
<dbReference type="GO" id="GO:0003887">
    <property type="term" value="F:DNA-directed DNA polymerase activity"/>
    <property type="evidence" value="ECO:0007669"/>
    <property type="project" value="UniProtKB-EC"/>
</dbReference>
<proteinExistence type="predicted"/>
<evidence type="ECO:0000256" key="4">
    <source>
        <dbReference type="ARBA" id="ARBA00022750"/>
    </source>
</evidence>
<dbReference type="CDD" id="cd09272">
    <property type="entry name" value="RNase_HI_RT_Ty1"/>
    <property type="match status" value="1"/>
</dbReference>
<dbReference type="InterPro" id="IPR043502">
    <property type="entry name" value="DNA/RNA_pol_sf"/>
</dbReference>
<dbReference type="InterPro" id="IPR039537">
    <property type="entry name" value="Retrotran_Ty1/copia-like"/>
</dbReference>
<comment type="catalytic activity">
    <reaction evidence="7">
        <text>DNA(n) + a 2'-deoxyribonucleoside 5'-triphosphate = DNA(n+1) + diphosphate</text>
        <dbReference type="Rhea" id="RHEA:22508"/>
        <dbReference type="Rhea" id="RHEA-COMP:17339"/>
        <dbReference type="Rhea" id="RHEA-COMP:17340"/>
        <dbReference type="ChEBI" id="CHEBI:33019"/>
        <dbReference type="ChEBI" id="CHEBI:61560"/>
        <dbReference type="ChEBI" id="CHEBI:173112"/>
        <dbReference type="EC" id="2.7.7.49"/>
    </reaction>
</comment>
<reference evidence="11" key="1">
    <citation type="submission" date="2017-12" db="EMBL/GenBank/DDBJ databases">
        <title>Gene loss provides genomic basis for host adaptation in cereal stripe rust fungi.</title>
        <authorList>
            <person name="Xia C."/>
        </authorList>
    </citation>
    <scope>NUCLEOTIDE SEQUENCE [LARGE SCALE GENOMIC DNA]</scope>
    <source>
        <strain evidence="11">93-210</strain>
    </source>
</reference>
<dbReference type="Pfam" id="PF00665">
    <property type="entry name" value="rve"/>
    <property type="match status" value="1"/>
</dbReference>
<keyword evidence="5" id="KW-0378">Hydrolase</keyword>
<evidence type="ECO:0000256" key="8">
    <source>
        <dbReference type="ARBA" id="ARBA00049244"/>
    </source>
</evidence>
<dbReference type="VEuPathDB" id="FungiDB:PSTT_04511"/>
<dbReference type="GO" id="GO:0003723">
    <property type="term" value="F:RNA binding"/>
    <property type="evidence" value="ECO:0007669"/>
    <property type="project" value="UniProtKB-KW"/>
</dbReference>
<dbReference type="EMBL" id="PKSL01000031">
    <property type="protein sequence ID" value="POW12494.1"/>
    <property type="molecule type" value="Genomic_DNA"/>
</dbReference>
<dbReference type="Gene3D" id="3.30.420.10">
    <property type="entry name" value="Ribonuclease H-like superfamily/Ribonuclease H"/>
    <property type="match status" value="1"/>
</dbReference>
<dbReference type="GO" id="GO:0004190">
    <property type="term" value="F:aspartic-type endopeptidase activity"/>
    <property type="evidence" value="ECO:0007669"/>
    <property type="project" value="UniProtKB-KW"/>
</dbReference>
<accession>A0A2S4VSK4</accession>